<dbReference type="GO" id="GO:0008017">
    <property type="term" value="F:microtubule binding"/>
    <property type="evidence" value="ECO:0007669"/>
    <property type="project" value="InterPro"/>
</dbReference>
<feature type="domain" description="TPX2 C-terminal" evidence="8">
    <location>
        <begin position="360"/>
        <end position="436"/>
    </location>
</feature>
<evidence type="ECO:0000256" key="1">
    <source>
        <dbReference type="ARBA" id="ARBA00004245"/>
    </source>
</evidence>
<feature type="compositionally biased region" description="Basic and acidic residues" evidence="7">
    <location>
        <begin position="493"/>
        <end position="504"/>
    </location>
</feature>
<evidence type="ECO:0000256" key="7">
    <source>
        <dbReference type="SAM" id="MobiDB-lite"/>
    </source>
</evidence>
<feature type="coiled-coil region" evidence="6">
    <location>
        <begin position="367"/>
        <end position="409"/>
    </location>
</feature>
<dbReference type="GO" id="GO:0005874">
    <property type="term" value="C:microtubule"/>
    <property type="evidence" value="ECO:0007669"/>
    <property type="project" value="UniProtKB-KW"/>
</dbReference>
<evidence type="ECO:0000313" key="9">
    <source>
        <dbReference type="EMBL" id="KAJ6841121.1"/>
    </source>
</evidence>
<dbReference type="AlphaFoldDB" id="A0AAX6HKH4"/>
<comment type="caution">
    <text evidence="9">The sequence shown here is derived from an EMBL/GenBank/DDBJ whole genome shotgun (WGS) entry which is preliminary data.</text>
</comment>
<evidence type="ECO:0000256" key="6">
    <source>
        <dbReference type="SAM" id="Coils"/>
    </source>
</evidence>
<keyword evidence="5" id="KW-0206">Cytoskeleton</keyword>
<keyword evidence="10" id="KW-1185">Reference proteome</keyword>
<feature type="compositionally biased region" description="Polar residues" evidence="7">
    <location>
        <begin position="249"/>
        <end position="265"/>
    </location>
</feature>
<sequence length="504" mass="55556">MENEVSTMSMDGEPDHTMTSPNGTANQTNDLPSRHFGEVDTSEPRRDLWGPRLFKKASDSKELKDIDVKECISTPRVKPSSVQQDENSHEEKEALSVRNSSQDPETPEKNLNHGDENPTTHEPLDSPVKTTPQPADVGTVQSNHTFTRPWAHATEKRASGGIQQPSDVVSKGIKPTHANSLRSPDMVKKSQESISTSRVKVSSVQQDENYNEEKALSVRNSSRDPETPDKNLNHRDEKPTTHEPLDSPIKSTPQPADVGTVQSNRTFTRPCALATVKRASGGIRQPSDVVSKGNKPTLVNSMRSTDMVKKSQRSISYSRKLLQSDNVVHTQEEDGCSVASSNVTSLRLSRARLTVGTAPTFRCGERAEKRKEFYAKLEEKHQALEAERMLSEARAKEEQEAALKQLRKALVFKANPVPSFYQEGLPPKIELKKPPPTRAKSPKLSRRKSCGDANLGDNNSGICNRLTRHSLGSSGEAASKLHSGSKNGYTTARVKDNQICEGKS</sequence>
<evidence type="ECO:0000256" key="4">
    <source>
        <dbReference type="ARBA" id="ARBA00022701"/>
    </source>
</evidence>
<protein>
    <submittedName>
        <fullName evidence="9">Protein WVD2-like 3 isoform X1</fullName>
    </submittedName>
</protein>
<accession>A0AAX6HKH4</accession>
<evidence type="ECO:0000256" key="3">
    <source>
        <dbReference type="ARBA" id="ARBA00022490"/>
    </source>
</evidence>
<reference evidence="9" key="1">
    <citation type="journal article" date="2023" name="GigaByte">
        <title>Genome assembly of the bearded iris, Iris pallida Lam.</title>
        <authorList>
            <person name="Bruccoleri R.E."/>
            <person name="Oakeley E.J."/>
            <person name="Faust A.M.E."/>
            <person name="Altorfer M."/>
            <person name="Dessus-Babus S."/>
            <person name="Burckhardt D."/>
            <person name="Oertli M."/>
            <person name="Naumann U."/>
            <person name="Petersen F."/>
            <person name="Wong J."/>
        </authorList>
    </citation>
    <scope>NUCLEOTIDE SEQUENCE</scope>
    <source>
        <strain evidence="9">GSM-AAB239-AS_SAM_17_03QT</strain>
    </source>
</reference>
<dbReference type="Pfam" id="PF06886">
    <property type="entry name" value="TPX2"/>
    <property type="match status" value="1"/>
</dbReference>
<feature type="compositionally biased region" description="Basic and acidic residues" evidence="7">
    <location>
        <begin position="86"/>
        <end position="95"/>
    </location>
</feature>
<evidence type="ECO:0000256" key="2">
    <source>
        <dbReference type="ARBA" id="ARBA00005885"/>
    </source>
</evidence>
<dbReference type="PANTHER" id="PTHR46372">
    <property type="entry name" value="PROTEIN WVD2-LIKE 3"/>
    <property type="match status" value="1"/>
</dbReference>
<dbReference type="Proteomes" id="UP001140949">
    <property type="component" value="Unassembled WGS sequence"/>
</dbReference>
<name>A0AAX6HKH4_IRIPA</name>
<dbReference type="EMBL" id="JANAVB010008800">
    <property type="protein sequence ID" value="KAJ6841121.1"/>
    <property type="molecule type" value="Genomic_DNA"/>
</dbReference>
<feature type="compositionally biased region" description="Polar residues" evidence="7">
    <location>
        <begin position="128"/>
        <end position="146"/>
    </location>
</feature>
<feature type="region of interest" description="Disordered" evidence="7">
    <location>
        <begin position="425"/>
        <end position="504"/>
    </location>
</feature>
<evidence type="ECO:0000259" key="8">
    <source>
        <dbReference type="Pfam" id="PF06886"/>
    </source>
</evidence>
<comment type="subcellular location">
    <subcellularLocation>
        <location evidence="1">Cytoplasm</location>
        <location evidence="1">Cytoskeleton</location>
    </subcellularLocation>
</comment>
<comment type="similarity">
    <text evidence="2">Belongs to the TPX2 family.</text>
</comment>
<feature type="compositionally biased region" description="Basic and acidic residues" evidence="7">
    <location>
        <begin position="106"/>
        <end position="124"/>
    </location>
</feature>
<proteinExistence type="inferred from homology"/>
<dbReference type="GO" id="GO:0000226">
    <property type="term" value="P:microtubule cytoskeleton organization"/>
    <property type="evidence" value="ECO:0007669"/>
    <property type="project" value="InterPro"/>
</dbReference>
<feature type="compositionally biased region" description="Basic and acidic residues" evidence="7">
    <location>
        <begin position="56"/>
        <end position="70"/>
    </location>
</feature>
<feature type="compositionally biased region" description="Polar residues" evidence="7">
    <location>
        <begin position="17"/>
        <end position="31"/>
    </location>
</feature>
<evidence type="ECO:0000256" key="5">
    <source>
        <dbReference type="ARBA" id="ARBA00023212"/>
    </source>
</evidence>
<feature type="compositionally biased region" description="Basic and acidic residues" evidence="7">
    <location>
        <begin position="211"/>
        <end position="245"/>
    </location>
</feature>
<feature type="compositionally biased region" description="Polar residues" evidence="7">
    <location>
        <begin position="192"/>
        <end position="208"/>
    </location>
</feature>
<keyword evidence="6" id="KW-0175">Coiled coil</keyword>
<feature type="compositionally biased region" description="Basic and acidic residues" evidence="7">
    <location>
        <begin position="32"/>
        <end position="49"/>
    </location>
</feature>
<gene>
    <name evidence="9" type="ORF">M6B38_307415</name>
</gene>
<feature type="region of interest" description="Disordered" evidence="7">
    <location>
        <begin position="1"/>
        <end position="265"/>
    </location>
</feature>
<keyword evidence="4" id="KW-0493">Microtubule</keyword>
<dbReference type="PANTHER" id="PTHR46372:SF2">
    <property type="entry name" value="PROTEIN WVD2-LIKE 3"/>
    <property type="match status" value="1"/>
</dbReference>
<evidence type="ECO:0000313" key="10">
    <source>
        <dbReference type="Proteomes" id="UP001140949"/>
    </source>
</evidence>
<organism evidence="9 10">
    <name type="scientific">Iris pallida</name>
    <name type="common">Sweet iris</name>
    <dbReference type="NCBI Taxonomy" id="29817"/>
    <lineage>
        <taxon>Eukaryota</taxon>
        <taxon>Viridiplantae</taxon>
        <taxon>Streptophyta</taxon>
        <taxon>Embryophyta</taxon>
        <taxon>Tracheophyta</taxon>
        <taxon>Spermatophyta</taxon>
        <taxon>Magnoliopsida</taxon>
        <taxon>Liliopsida</taxon>
        <taxon>Asparagales</taxon>
        <taxon>Iridaceae</taxon>
        <taxon>Iridoideae</taxon>
        <taxon>Irideae</taxon>
        <taxon>Iris</taxon>
    </lineage>
</organism>
<keyword evidence="3" id="KW-0963">Cytoplasm</keyword>
<dbReference type="InterPro" id="IPR044806">
    <property type="entry name" value="WVD2/WDL1-4"/>
</dbReference>
<dbReference type="InterPro" id="IPR027329">
    <property type="entry name" value="TPX2_C"/>
</dbReference>
<reference evidence="9" key="2">
    <citation type="submission" date="2023-04" db="EMBL/GenBank/DDBJ databases">
        <authorList>
            <person name="Bruccoleri R.E."/>
            <person name="Oakeley E.J."/>
            <person name="Faust A.-M."/>
            <person name="Dessus-Babus S."/>
            <person name="Altorfer M."/>
            <person name="Burckhardt D."/>
            <person name="Oertli M."/>
            <person name="Naumann U."/>
            <person name="Petersen F."/>
            <person name="Wong J."/>
        </authorList>
    </citation>
    <scope>NUCLEOTIDE SEQUENCE</scope>
    <source>
        <strain evidence="9">GSM-AAB239-AS_SAM_17_03QT</strain>
        <tissue evidence="9">Leaf</tissue>
    </source>
</reference>